<dbReference type="GeneID" id="64626861"/>
<protein>
    <submittedName>
        <fullName evidence="3">Uncharacterized protein</fullName>
    </submittedName>
</protein>
<dbReference type="RefSeq" id="XP_041193583.1">
    <property type="nucleotide sequence ID" value="XM_041332844.1"/>
</dbReference>
<dbReference type="EMBL" id="JABBWG010000014">
    <property type="protein sequence ID" value="KAG1817164.1"/>
    <property type="molecule type" value="Genomic_DNA"/>
</dbReference>
<dbReference type="Proteomes" id="UP000807769">
    <property type="component" value="Unassembled WGS sequence"/>
</dbReference>
<keyword evidence="2" id="KW-1133">Transmembrane helix</keyword>
<keyword evidence="4" id="KW-1185">Reference proteome</keyword>
<sequence>MIRCFHPTSVTTCQVNVHAHGLCSGKGDLCSFVTSLGLVFLLGTTLLACVFGTCYALFCTFDHAPVSHAYFPGHHMCPPLSDLQHLLVPHQALAHLHKKYGKYFLFGQYHPFQSYVCRLDLANASNSSVAEVEISVHNPGDTNDLHLPQLTSEGRSVTADDKMEEQPDSEDDD</sequence>
<evidence type="ECO:0000256" key="1">
    <source>
        <dbReference type="SAM" id="MobiDB-lite"/>
    </source>
</evidence>
<keyword evidence="2" id="KW-0812">Transmembrane</keyword>
<accession>A0A9P7JDZ9</accession>
<dbReference type="OrthoDB" id="10388597at2759"/>
<name>A0A9P7JDZ9_9AGAM</name>
<comment type="caution">
    <text evidence="3">The sequence shown here is derived from an EMBL/GenBank/DDBJ whole genome shotgun (WGS) entry which is preliminary data.</text>
</comment>
<evidence type="ECO:0000313" key="3">
    <source>
        <dbReference type="EMBL" id="KAG1817164.1"/>
    </source>
</evidence>
<evidence type="ECO:0000256" key="2">
    <source>
        <dbReference type="SAM" id="Phobius"/>
    </source>
</evidence>
<keyword evidence="2" id="KW-0472">Membrane</keyword>
<proteinExistence type="predicted"/>
<feature type="transmembrane region" description="Helical" evidence="2">
    <location>
        <begin position="36"/>
        <end position="58"/>
    </location>
</feature>
<evidence type="ECO:0000313" key="4">
    <source>
        <dbReference type="Proteomes" id="UP000807769"/>
    </source>
</evidence>
<reference evidence="3" key="1">
    <citation type="journal article" date="2020" name="New Phytol.">
        <title>Comparative genomics reveals dynamic genome evolution in host specialist ectomycorrhizal fungi.</title>
        <authorList>
            <person name="Lofgren L.A."/>
            <person name="Nguyen N.H."/>
            <person name="Vilgalys R."/>
            <person name="Ruytinx J."/>
            <person name="Liao H.L."/>
            <person name="Branco S."/>
            <person name="Kuo A."/>
            <person name="LaButti K."/>
            <person name="Lipzen A."/>
            <person name="Andreopoulos W."/>
            <person name="Pangilinan J."/>
            <person name="Riley R."/>
            <person name="Hundley H."/>
            <person name="Na H."/>
            <person name="Barry K."/>
            <person name="Grigoriev I.V."/>
            <person name="Stajich J.E."/>
            <person name="Kennedy P.G."/>
        </authorList>
    </citation>
    <scope>NUCLEOTIDE SEQUENCE</scope>
    <source>
        <strain evidence="3">MN1</strain>
    </source>
</reference>
<organism evidence="3 4">
    <name type="scientific">Suillus subaureus</name>
    <dbReference type="NCBI Taxonomy" id="48587"/>
    <lineage>
        <taxon>Eukaryota</taxon>
        <taxon>Fungi</taxon>
        <taxon>Dikarya</taxon>
        <taxon>Basidiomycota</taxon>
        <taxon>Agaricomycotina</taxon>
        <taxon>Agaricomycetes</taxon>
        <taxon>Agaricomycetidae</taxon>
        <taxon>Boletales</taxon>
        <taxon>Suillineae</taxon>
        <taxon>Suillaceae</taxon>
        <taxon>Suillus</taxon>
    </lineage>
</organism>
<feature type="region of interest" description="Disordered" evidence="1">
    <location>
        <begin position="140"/>
        <end position="173"/>
    </location>
</feature>
<dbReference type="AlphaFoldDB" id="A0A9P7JDZ9"/>
<gene>
    <name evidence="3" type="ORF">BJ212DRAFT_1299328</name>
</gene>